<dbReference type="FunFam" id="1.20.1270.10:FF:000032">
    <property type="entry name" value="Heat shock 70 kDa protein 1"/>
    <property type="match status" value="1"/>
</dbReference>
<dbReference type="Gene3D" id="3.90.640.10">
    <property type="entry name" value="Actin, Chain A, domain 4"/>
    <property type="match status" value="1"/>
</dbReference>
<sequence length="604" mass="67082">MSKGVSIGIDLGTTYSCVGVFQHGKVEIIANDQGNRTTPSYVAFTDTERLIGDAAKNQVAMNPNNTIFDAKRLIGRKFNDPVVQSDMKLWPFKVISEDGKPKVQEISSMVLVKMREIAEAYLGQRVNNAVITVPAYLNDSQRQATKDAGVIAGLNVLRIISEPTAAAIAYGLDKGRRGERNVLIFDLGGGTFDVSILTIEDGIFEVKATAGDTHLGGEDFDNQMVKHFVEEFKRKQKKDISQNKRAVRRLRTACERAKRTLSSSTQASIEIDSLFEGIDLYTSITRACFEELNAELFRGTLEPVEKALRDAKMDKSQINDIVLVGGSTRIPKIQKLLLDFLSGRDLNKSINPDEAVAYGAAVHATILMGDTSENVQDLLLLDVAPLSLGIETAGGVMTALIKCNTTIPTKQMQIFSTYSDNQPGVLIQVFEGERAMTKDNNLLGVPQIEVTFDIDANGILNVSAMDKSTGKENKITITNDKGRLSKEEIERMVQDAEKYKAEDEVQREKTAAKNALESYAFNMKNSVEDEKLNGKISEEEKKKVIDKCKEVITWLENNQLAEKKEYEHHQKELESVCNPIITQLYQGGDPPLCQLRNELMEWNK</sequence>
<evidence type="ECO:0000256" key="4">
    <source>
        <dbReference type="ARBA" id="ARBA00040611"/>
    </source>
</evidence>
<proteinExistence type="inferred from homology"/>
<name>A0A672K3L6_SINGR</name>
<dbReference type="FunFam" id="3.30.30.30:FF:000001">
    <property type="entry name" value="heat shock 70 kDa protein-like"/>
    <property type="match status" value="1"/>
</dbReference>
<dbReference type="FunFam" id="2.60.34.10:FF:000002">
    <property type="entry name" value="Heat shock 70 kDa"/>
    <property type="match status" value="1"/>
</dbReference>
<dbReference type="PANTHER" id="PTHR19375">
    <property type="entry name" value="HEAT SHOCK PROTEIN 70KDA"/>
    <property type="match status" value="1"/>
</dbReference>
<dbReference type="InterPro" id="IPR043129">
    <property type="entry name" value="ATPase_NBD"/>
</dbReference>
<dbReference type="GO" id="GO:0140662">
    <property type="term" value="F:ATP-dependent protein folding chaperone"/>
    <property type="evidence" value="ECO:0007669"/>
    <property type="project" value="InterPro"/>
</dbReference>
<dbReference type="Pfam" id="PF00012">
    <property type="entry name" value="HSP70"/>
    <property type="match status" value="1"/>
</dbReference>
<evidence type="ECO:0000256" key="3">
    <source>
        <dbReference type="ARBA" id="ARBA00022840"/>
    </source>
</evidence>
<dbReference type="Gene3D" id="3.30.30.30">
    <property type="match status" value="1"/>
</dbReference>
<dbReference type="PROSITE" id="PS00329">
    <property type="entry name" value="HSP70_2"/>
    <property type="match status" value="1"/>
</dbReference>
<reference evidence="6" key="1">
    <citation type="submission" date="2025-08" db="UniProtKB">
        <authorList>
            <consortium name="Ensembl"/>
        </authorList>
    </citation>
    <scope>IDENTIFICATION</scope>
</reference>
<dbReference type="SUPFAM" id="SSF53067">
    <property type="entry name" value="Actin-like ATPase domain"/>
    <property type="match status" value="2"/>
</dbReference>
<evidence type="ECO:0000313" key="6">
    <source>
        <dbReference type="Ensembl" id="ENSSGRP00000003250.1"/>
    </source>
</evidence>
<dbReference type="Gene3D" id="3.30.420.40">
    <property type="match status" value="2"/>
</dbReference>
<dbReference type="InterPro" id="IPR029047">
    <property type="entry name" value="HSP70_peptide-bd_sf"/>
</dbReference>
<organism evidence="6 7">
    <name type="scientific">Sinocyclocheilus grahami</name>
    <name type="common">Dianchi golden-line fish</name>
    <name type="synonym">Barbus grahami</name>
    <dbReference type="NCBI Taxonomy" id="75366"/>
    <lineage>
        <taxon>Eukaryota</taxon>
        <taxon>Metazoa</taxon>
        <taxon>Chordata</taxon>
        <taxon>Craniata</taxon>
        <taxon>Vertebrata</taxon>
        <taxon>Euteleostomi</taxon>
        <taxon>Actinopterygii</taxon>
        <taxon>Neopterygii</taxon>
        <taxon>Teleostei</taxon>
        <taxon>Ostariophysi</taxon>
        <taxon>Cypriniformes</taxon>
        <taxon>Cyprinidae</taxon>
        <taxon>Cyprininae</taxon>
        <taxon>Sinocyclocheilus</taxon>
    </lineage>
</organism>
<dbReference type="Proteomes" id="UP000472262">
    <property type="component" value="Unassembled WGS sequence"/>
</dbReference>
<dbReference type="GO" id="GO:0005524">
    <property type="term" value="F:ATP binding"/>
    <property type="evidence" value="ECO:0007669"/>
    <property type="project" value="UniProtKB-KW"/>
</dbReference>
<dbReference type="NCBIfam" id="NF001413">
    <property type="entry name" value="PRK00290.1"/>
    <property type="match status" value="1"/>
</dbReference>
<evidence type="ECO:0000256" key="5">
    <source>
        <dbReference type="RuleBase" id="RU003322"/>
    </source>
</evidence>
<dbReference type="FunFam" id="3.30.420.40:FF:000172">
    <property type="entry name" value="Heat shock 70 kDa protein"/>
    <property type="match status" value="2"/>
</dbReference>
<dbReference type="PROSITE" id="PS00297">
    <property type="entry name" value="HSP70_1"/>
    <property type="match status" value="1"/>
</dbReference>
<dbReference type="Gene3D" id="2.60.34.10">
    <property type="entry name" value="Substrate Binding Domain Of DNAk, Chain A, domain 1"/>
    <property type="match status" value="1"/>
</dbReference>
<accession>A0A672K3L6</accession>
<dbReference type="PROSITE" id="PS01036">
    <property type="entry name" value="HSP70_3"/>
    <property type="match status" value="1"/>
</dbReference>
<keyword evidence="3 5" id="KW-0067">ATP-binding</keyword>
<protein>
    <recommendedName>
        <fullName evidence="4">Heat shock cognate 71 kDa protein</fullName>
    </recommendedName>
</protein>
<keyword evidence="2 5" id="KW-0547">Nucleotide-binding</keyword>
<dbReference type="Gene3D" id="1.20.1270.10">
    <property type="match status" value="1"/>
</dbReference>
<dbReference type="Ensembl" id="ENSSGRT00000003540.1">
    <property type="protein sequence ID" value="ENSSGRP00000003250.1"/>
    <property type="gene ID" value="ENSSGRG00000002024.1"/>
</dbReference>
<dbReference type="InterPro" id="IPR013126">
    <property type="entry name" value="Hsp_70_fam"/>
</dbReference>
<dbReference type="PRINTS" id="PR00301">
    <property type="entry name" value="HEATSHOCK70"/>
</dbReference>
<dbReference type="InterPro" id="IPR018181">
    <property type="entry name" value="Heat_shock_70_CS"/>
</dbReference>
<evidence type="ECO:0000256" key="1">
    <source>
        <dbReference type="ARBA" id="ARBA00007381"/>
    </source>
</evidence>
<comment type="similarity">
    <text evidence="1 5">Belongs to the heat shock protein 70 family.</text>
</comment>
<dbReference type="AlphaFoldDB" id="A0A672K3L6"/>
<reference evidence="6" key="2">
    <citation type="submission" date="2025-09" db="UniProtKB">
        <authorList>
            <consortium name="Ensembl"/>
        </authorList>
    </citation>
    <scope>IDENTIFICATION</scope>
</reference>
<dbReference type="SUPFAM" id="SSF100934">
    <property type="entry name" value="Heat shock protein 70kD (HSP70), C-terminal subdomain"/>
    <property type="match status" value="1"/>
</dbReference>
<dbReference type="InterPro" id="IPR029048">
    <property type="entry name" value="HSP70_C_sf"/>
</dbReference>
<dbReference type="FunFam" id="3.30.420.40:FF:000026">
    <property type="entry name" value="Heat shock protein 70"/>
    <property type="match status" value="1"/>
</dbReference>
<dbReference type="FunFam" id="3.90.640.10:FF:000134">
    <property type="entry name" value="Heat shock cognate 71 kDa protein"/>
    <property type="match status" value="1"/>
</dbReference>
<dbReference type="CDD" id="cd10233">
    <property type="entry name" value="ASKHA_NBD_HSP70_HSPA1"/>
    <property type="match status" value="1"/>
</dbReference>
<dbReference type="SUPFAM" id="SSF100920">
    <property type="entry name" value="Heat shock protein 70kD (HSP70), peptide-binding domain"/>
    <property type="match status" value="1"/>
</dbReference>
<keyword evidence="7" id="KW-1185">Reference proteome</keyword>
<evidence type="ECO:0000313" key="7">
    <source>
        <dbReference type="Proteomes" id="UP000472262"/>
    </source>
</evidence>
<evidence type="ECO:0000256" key="2">
    <source>
        <dbReference type="ARBA" id="ARBA00022741"/>
    </source>
</evidence>